<reference evidence="1" key="1">
    <citation type="submission" date="2021-11" db="EMBL/GenBank/DDBJ databases">
        <title>Description of novel Flavobacterium species.</title>
        <authorList>
            <person name="Saticioglu I.B."/>
            <person name="Ay H."/>
            <person name="Altun S."/>
            <person name="Duman M."/>
        </authorList>
    </citation>
    <scope>NUCLEOTIDE SEQUENCE</scope>
    <source>
        <strain evidence="1">F-126</strain>
    </source>
</reference>
<sequence>MEIPKISFLEKKTFLIDFINNEQDNYLKEKLNKELQIFNESSDFLNSFIEVIQNEDKRKAYAFHMSLGNFLSIKIKEITESMGIHEGSYVVW</sequence>
<keyword evidence="2" id="KW-1185">Reference proteome</keyword>
<dbReference type="EMBL" id="JAJJMN010000002">
    <property type="protein sequence ID" value="MCC9019915.1"/>
    <property type="molecule type" value="Genomic_DNA"/>
</dbReference>
<dbReference type="RefSeq" id="WP_230000914.1">
    <property type="nucleotide sequence ID" value="NZ_JAJJMN010000002.1"/>
</dbReference>
<organism evidence="1 2">
    <name type="scientific">Flavobacterium lipolyticum</name>
    <dbReference type="NCBI Taxonomy" id="2893754"/>
    <lineage>
        <taxon>Bacteria</taxon>
        <taxon>Pseudomonadati</taxon>
        <taxon>Bacteroidota</taxon>
        <taxon>Flavobacteriia</taxon>
        <taxon>Flavobacteriales</taxon>
        <taxon>Flavobacteriaceae</taxon>
        <taxon>Flavobacterium</taxon>
    </lineage>
</organism>
<evidence type="ECO:0000313" key="1">
    <source>
        <dbReference type="EMBL" id="MCC9019915.1"/>
    </source>
</evidence>
<gene>
    <name evidence="1" type="ORF">LNQ34_19280</name>
</gene>
<protein>
    <submittedName>
        <fullName evidence="1">Uncharacterized protein</fullName>
    </submittedName>
</protein>
<comment type="caution">
    <text evidence="1">The sequence shown here is derived from an EMBL/GenBank/DDBJ whole genome shotgun (WGS) entry which is preliminary data.</text>
</comment>
<name>A0ABS8M539_9FLAO</name>
<dbReference type="Proteomes" id="UP001430700">
    <property type="component" value="Unassembled WGS sequence"/>
</dbReference>
<accession>A0ABS8M539</accession>
<proteinExistence type="predicted"/>
<evidence type="ECO:0000313" key="2">
    <source>
        <dbReference type="Proteomes" id="UP001430700"/>
    </source>
</evidence>